<organism evidence="1 2">
    <name type="scientific">Dyella flagellata</name>
    <dbReference type="NCBI Taxonomy" id="1867833"/>
    <lineage>
        <taxon>Bacteria</taxon>
        <taxon>Pseudomonadati</taxon>
        <taxon>Pseudomonadota</taxon>
        <taxon>Gammaproteobacteria</taxon>
        <taxon>Lysobacterales</taxon>
        <taxon>Rhodanobacteraceae</taxon>
        <taxon>Dyella</taxon>
    </lineage>
</organism>
<dbReference type="Proteomes" id="UP001156627">
    <property type="component" value="Unassembled WGS sequence"/>
</dbReference>
<reference evidence="2" key="1">
    <citation type="journal article" date="2019" name="Int. J. Syst. Evol. Microbiol.">
        <title>The Global Catalogue of Microorganisms (GCM) 10K type strain sequencing project: providing services to taxonomists for standard genome sequencing and annotation.</title>
        <authorList>
            <consortium name="The Broad Institute Genomics Platform"/>
            <consortium name="The Broad Institute Genome Sequencing Center for Infectious Disease"/>
            <person name="Wu L."/>
            <person name="Ma J."/>
        </authorList>
    </citation>
    <scope>NUCLEOTIDE SEQUENCE [LARGE SCALE GENOMIC DNA]</scope>
    <source>
        <strain evidence="2">NBRC 111981</strain>
    </source>
</reference>
<accession>A0ABQ5XCN1</accession>
<proteinExistence type="predicted"/>
<protein>
    <submittedName>
        <fullName evidence="1">Uncharacterized protein</fullName>
    </submittedName>
</protein>
<keyword evidence="2" id="KW-1185">Reference proteome</keyword>
<evidence type="ECO:0000313" key="1">
    <source>
        <dbReference type="EMBL" id="GLQ89403.1"/>
    </source>
</evidence>
<sequence>MSVSDVFDITHGAVSFNSKLIFLAGMTLHDVESSGVTFNREFDMKTGWVFRTARPYEMAGHTAHLSLGFEHDKLQTVAFAFADEVGDDLHALHEKHGRFVLKALGQLFEKKPRQTGWWQATASTPTWRCRAQLMRVAGSPCFGSGAGRGAAGTFPFG</sequence>
<gene>
    <name evidence="1" type="ORF">GCM10007898_29760</name>
</gene>
<name>A0ABQ5XCN1_9GAMM</name>
<dbReference type="EMBL" id="BSOA01000034">
    <property type="protein sequence ID" value="GLQ89403.1"/>
    <property type="molecule type" value="Genomic_DNA"/>
</dbReference>
<evidence type="ECO:0000313" key="2">
    <source>
        <dbReference type="Proteomes" id="UP001156627"/>
    </source>
</evidence>
<comment type="caution">
    <text evidence="1">The sequence shown here is derived from an EMBL/GenBank/DDBJ whole genome shotgun (WGS) entry which is preliminary data.</text>
</comment>